<organism evidence="1">
    <name type="scientific">marine sediment metagenome</name>
    <dbReference type="NCBI Taxonomy" id="412755"/>
    <lineage>
        <taxon>unclassified sequences</taxon>
        <taxon>metagenomes</taxon>
        <taxon>ecological metagenomes</taxon>
    </lineage>
</organism>
<sequence length="76" mass="7412">LQDVSKISPGGVKAADRVSLTIADREFIVPVGSSGCGESTACGLGPGGATRRPTTAGAAASGWPSNCVGFANAATY</sequence>
<gene>
    <name evidence="1" type="ORF">S01H1_83133</name>
</gene>
<dbReference type="Gene3D" id="3.40.50.300">
    <property type="entry name" value="P-loop containing nucleotide triphosphate hydrolases"/>
    <property type="match status" value="1"/>
</dbReference>
<feature type="non-terminal residue" evidence="1">
    <location>
        <position position="1"/>
    </location>
</feature>
<accession>X0XIQ4</accession>
<proteinExistence type="predicted"/>
<reference evidence="1" key="1">
    <citation type="journal article" date="2014" name="Front. Microbiol.">
        <title>High frequency of phylogenetically diverse reductive dehalogenase-homologous genes in deep subseafloor sedimentary metagenomes.</title>
        <authorList>
            <person name="Kawai M."/>
            <person name="Futagami T."/>
            <person name="Toyoda A."/>
            <person name="Takaki Y."/>
            <person name="Nishi S."/>
            <person name="Hori S."/>
            <person name="Arai W."/>
            <person name="Tsubouchi T."/>
            <person name="Morono Y."/>
            <person name="Uchiyama I."/>
            <person name="Ito T."/>
            <person name="Fujiyama A."/>
            <person name="Inagaki F."/>
            <person name="Takami H."/>
        </authorList>
    </citation>
    <scope>NUCLEOTIDE SEQUENCE</scope>
    <source>
        <strain evidence="1">Expedition CK06-06</strain>
    </source>
</reference>
<name>X0XIQ4_9ZZZZ</name>
<dbReference type="AlphaFoldDB" id="X0XIQ4"/>
<evidence type="ECO:0000313" key="1">
    <source>
        <dbReference type="EMBL" id="GAG43030.1"/>
    </source>
</evidence>
<protein>
    <submittedName>
        <fullName evidence="1">Uncharacterized protein</fullName>
    </submittedName>
</protein>
<dbReference type="EMBL" id="BARS01056456">
    <property type="protein sequence ID" value="GAG43030.1"/>
    <property type="molecule type" value="Genomic_DNA"/>
</dbReference>
<dbReference type="InterPro" id="IPR027417">
    <property type="entry name" value="P-loop_NTPase"/>
</dbReference>
<comment type="caution">
    <text evidence="1">The sequence shown here is derived from an EMBL/GenBank/DDBJ whole genome shotgun (WGS) entry which is preliminary data.</text>
</comment>